<protein>
    <submittedName>
        <fullName evidence="7">TetR/AcrR family transcriptional regulator</fullName>
    </submittedName>
</protein>
<evidence type="ECO:0000256" key="5">
    <source>
        <dbReference type="SAM" id="MobiDB-lite"/>
    </source>
</evidence>
<dbReference type="PRINTS" id="PR00455">
    <property type="entry name" value="HTHTETR"/>
</dbReference>
<dbReference type="Pfam" id="PF00440">
    <property type="entry name" value="TetR_N"/>
    <property type="match status" value="2"/>
</dbReference>
<organism evidence="7 8">
    <name type="scientific">Cryptosporangium japonicum</name>
    <dbReference type="NCBI Taxonomy" id="80872"/>
    <lineage>
        <taxon>Bacteria</taxon>
        <taxon>Bacillati</taxon>
        <taxon>Actinomycetota</taxon>
        <taxon>Actinomycetes</taxon>
        <taxon>Cryptosporangiales</taxon>
        <taxon>Cryptosporangiaceae</taxon>
        <taxon>Cryptosporangium</taxon>
    </lineage>
</organism>
<dbReference type="InterPro" id="IPR050109">
    <property type="entry name" value="HTH-type_TetR-like_transc_reg"/>
</dbReference>
<feature type="DNA-binding region" description="H-T-H motif" evidence="4">
    <location>
        <begin position="269"/>
        <end position="288"/>
    </location>
</feature>
<dbReference type="SUPFAM" id="SSF48498">
    <property type="entry name" value="Tetracyclin repressor-like, C-terminal domain"/>
    <property type="match status" value="1"/>
</dbReference>
<dbReference type="Gene3D" id="1.10.357.10">
    <property type="entry name" value="Tetracycline Repressor, domain 2"/>
    <property type="match status" value="2"/>
</dbReference>
<feature type="domain" description="HTH tetR-type" evidence="6">
    <location>
        <begin position="246"/>
        <end position="306"/>
    </location>
</feature>
<dbReference type="Proteomes" id="UP001500967">
    <property type="component" value="Unassembled WGS sequence"/>
</dbReference>
<keyword evidence="1" id="KW-0805">Transcription regulation</keyword>
<reference evidence="8" key="1">
    <citation type="journal article" date="2019" name="Int. J. Syst. Evol. Microbiol.">
        <title>The Global Catalogue of Microorganisms (GCM) 10K type strain sequencing project: providing services to taxonomists for standard genome sequencing and annotation.</title>
        <authorList>
            <consortium name="The Broad Institute Genomics Platform"/>
            <consortium name="The Broad Institute Genome Sequencing Center for Infectious Disease"/>
            <person name="Wu L."/>
            <person name="Ma J."/>
        </authorList>
    </citation>
    <scope>NUCLEOTIDE SEQUENCE [LARGE SCALE GENOMIC DNA]</scope>
    <source>
        <strain evidence="8">JCM 10425</strain>
    </source>
</reference>
<dbReference type="EMBL" id="BAAAGX010000011">
    <property type="protein sequence ID" value="GAA0242908.1"/>
    <property type="molecule type" value="Genomic_DNA"/>
</dbReference>
<dbReference type="PROSITE" id="PS50977">
    <property type="entry name" value="HTH_TETR_2"/>
    <property type="match status" value="2"/>
</dbReference>
<dbReference type="InterPro" id="IPR036271">
    <property type="entry name" value="Tet_transcr_reg_TetR-rel_C_sf"/>
</dbReference>
<sequence length="428" mass="46671">MTIGVRVVSVRHRSARAPEDDTDAAPPTPTKRPKNRKAQIALAAAELFCARGYHGVGVDEIAGAVGITGPAIYRHFPNKYAMLVHATRELTVTIRGTVDRALAESVDPREKLDHVLDALATLSVEQRRVGGLYQWENRYLEPEHRAEFRDGLNTLIGRIAEPLGAIRPELPPRLARLLTRAAFSALASPATHRAPISRSRAVDLLRRAGWALLTADVPAVLPAAEPGGSPVEEPPAGEPRSTRQQDVRREAVLATAIRLFHQHGYHAVGMEDIGKASGLHASSLYRYFPSKADLLAAAYHRAADQVTSNTTASLRAAATDEEGLRRLVEGFVDLTFGQRDLVAVYLAENNNLPDRDRHELRKIQRLQVDEWVRLLVGVRPGLAASEARILVHAALNLVTDLGAATDPSPPDTLRPLVAALALECMRRA</sequence>
<evidence type="ECO:0000256" key="3">
    <source>
        <dbReference type="ARBA" id="ARBA00023163"/>
    </source>
</evidence>
<feature type="region of interest" description="Disordered" evidence="5">
    <location>
        <begin position="223"/>
        <end position="247"/>
    </location>
</feature>
<evidence type="ECO:0000313" key="7">
    <source>
        <dbReference type="EMBL" id="GAA0242908.1"/>
    </source>
</evidence>
<evidence type="ECO:0000256" key="2">
    <source>
        <dbReference type="ARBA" id="ARBA00023125"/>
    </source>
</evidence>
<comment type="caution">
    <text evidence="7">The sequence shown here is derived from an EMBL/GenBank/DDBJ whole genome shotgun (WGS) entry which is preliminary data.</text>
</comment>
<keyword evidence="2 4" id="KW-0238">DNA-binding</keyword>
<dbReference type="InterPro" id="IPR001647">
    <property type="entry name" value="HTH_TetR"/>
</dbReference>
<evidence type="ECO:0000256" key="1">
    <source>
        <dbReference type="ARBA" id="ARBA00023015"/>
    </source>
</evidence>
<evidence type="ECO:0000313" key="8">
    <source>
        <dbReference type="Proteomes" id="UP001500967"/>
    </source>
</evidence>
<feature type="DNA-binding region" description="H-T-H motif" evidence="4">
    <location>
        <begin position="57"/>
        <end position="76"/>
    </location>
</feature>
<dbReference type="PANTHER" id="PTHR30055:SF234">
    <property type="entry name" value="HTH-TYPE TRANSCRIPTIONAL REGULATOR BETI"/>
    <property type="match status" value="1"/>
</dbReference>
<dbReference type="InterPro" id="IPR009057">
    <property type="entry name" value="Homeodomain-like_sf"/>
</dbReference>
<proteinExistence type="predicted"/>
<name>A0ABP3DUA3_9ACTN</name>
<dbReference type="SUPFAM" id="SSF46689">
    <property type="entry name" value="Homeodomain-like"/>
    <property type="match status" value="2"/>
</dbReference>
<dbReference type="Gene3D" id="1.10.10.60">
    <property type="entry name" value="Homeodomain-like"/>
    <property type="match status" value="2"/>
</dbReference>
<feature type="region of interest" description="Disordered" evidence="5">
    <location>
        <begin position="11"/>
        <end position="36"/>
    </location>
</feature>
<gene>
    <name evidence="7" type="ORF">GCM10009539_30410</name>
</gene>
<feature type="domain" description="HTH tetR-type" evidence="6">
    <location>
        <begin position="34"/>
        <end position="94"/>
    </location>
</feature>
<evidence type="ECO:0000259" key="6">
    <source>
        <dbReference type="PROSITE" id="PS50977"/>
    </source>
</evidence>
<evidence type="ECO:0000256" key="4">
    <source>
        <dbReference type="PROSITE-ProRule" id="PRU00335"/>
    </source>
</evidence>
<dbReference type="RefSeq" id="WP_344649473.1">
    <property type="nucleotide sequence ID" value="NZ_BAAAGX010000011.1"/>
</dbReference>
<keyword evidence="8" id="KW-1185">Reference proteome</keyword>
<keyword evidence="3" id="KW-0804">Transcription</keyword>
<accession>A0ABP3DUA3</accession>
<dbReference type="PANTHER" id="PTHR30055">
    <property type="entry name" value="HTH-TYPE TRANSCRIPTIONAL REGULATOR RUTR"/>
    <property type="match status" value="1"/>
</dbReference>